<dbReference type="WBParaSite" id="PSAMB.scaffold4size155531.g235.t1">
    <property type="protein sequence ID" value="PSAMB.scaffold4size155531.g235.t1"/>
    <property type="gene ID" value="PSAMB.scaffold4size155531.g235"/>
</dbReference>
<organism evidence="2 3">
    <name type="scientific">Plectus sambesii</name>
    <dbReference type="NCBI Taxonomy" id="2011161"/>
    <lineage>
        <taxon>Eukaryota</taxon>
        <taxon>Metazoa</taxon>
        <taxon>Ecdysozoa</taxon>
        <taxon>Nematoda</taxon>
        <taxon>Chromadorea</taxon>
        <taxon>Plectida</taxon>
        <taxon>Plectina</taxon>
        <taxon>Plectoidea</taxon>
        <taxon>Plectidae</taxon>
        <taxon>Plectus</taxon>
    </lineage>
</organism>
<sequence>MVHIVSKTIGVRQKSLVSHCPCRFNRHRKLISSPPDPSTLPSSTLAVDPKVGSRRLQSRHVQVLTPISSNSPTSTTPVTPTSTPLPWPIDHPFQPTYLTRLLEQGANPNAVNSKGETPLILASKIKQVVAAQVLANNENTNLDFEDKDGKSAIMHAVAGNAPDIVNELVKSSRLRRHTQHLISCNRIGLLQRDRAKSSDTIELVENDLRRNSIDKPSPPIVVKHNTFMGHTNQPVMTAPRGWVGYRRELRKTLSKPKIESNSRVTDAVLTAQSVNMAKNRFISLLGVYKGRGRSIDKPESSIKNGTTKK</sequence>
<dbReference type="AlphaFoldDB" id="A0A914WRQ8"/>
<keyword evidence="2" id="KW-1185">Reference proteome</keyword>
<dbReference type="InterPro" id="IPR036770">
    <property type="entry name" value="Ankyrin_rpt-contain_sf"/>
</dbReference>
<evidence type="ECO:0000256" key="1">
    <source>
        <dbReference type="SAM" id="MobiDB-lite"/>
    </source>
</evidence>
<feature type="compositionally biased region" description="Low complexity" evidence="1">
    <location>
        <begin position="66"/>
        <end position="82"/>
    </location>
</feature>
<dbReference type="Pfam" id="PF12796">
    <property type="entry name" value="Ank_2"/>
    <property type="match status" value="1"/>
</dbReference>
<evidence type="ECO:0000313" key="3">
    <source>
        <dbReference type="WBParaSite" id="PSAMB.scaffold4size155531.g235.t1"/>
    </source>
</evidence>
<dbReference type="Proteomes" id="UP000887566">
    <property type="component" value="Unplaced"/>
</dbReference>
<accession>A0A914WRQ8</accession>
<dbReference type="Gene3D" id="1.25.40.20">
    <property type="entry name" value="Ankyrin repeat-containing domain"/>
    <property type="match status" value="1"/>
</dbReference>
<evidence type="ECO:0000313" key="2">
    <source>
        <dbReference type="Proteomes" id="UP000887566"/>
    </source>
</evidence>
<name>A0A914WRQ8_9BILA</name>
<proteinExistence type="predicted"/>
<feature type="region of interest" description="Disordered" evidence="1">
    <location>
        <begin position="66"/>
        <end position="89"/>
    </location>
</feature>
<reference evidence="3" key="1">
    <citation type="submission" date="2022-11" db="UniProtKB">
        <authorList>
            <consortium name="WormBaseParasite"/>
        </authorList>
    </citation>
    <scope>IDENTIFICATION</scope>
</reference>
<dbReference type="SUPFAM" id="SSF48403">
    <property type="entry name" value="Ankyrin repeat"/>
    <property type="match status" value="1"/>
</dbReference>
<protein>
    <submittedName>
        <fullName evidence="3">Uncharacterized protein</fullName>
    </submittedName>
</protein>
<dbReference type="InterPro" id="IPR002110">
    <property type="entry name" value="Ankyrin_rpt"/>
</dbReference>